<dbReference type="Pfam" id="PF06325">
    <property type="entry name" value="PrmA"/>
    <property type="match status" value="1"/>
</dbReference>
<dbReference type="eggNOG" id="KOG1499">
    <property type="taxonomic scope" value="Eukaryota"/>
</dbReference>
<dbReference type="FunFam" id="3.40.50.150:FF:000132">
    <property type="entry name" value="Protein arginine N-methyltransferase PRMT10"/>
    <property type="match status" value="1"/>
</dbReference>
<dbReference type="Gene3D" id="2.70.160.11">
    <property type="entry name" value="Hnrnp arginine n-methyltransferase1"/>
    <property type="match status" value="1"/>
</dbReference>
<keyword evidence="1 4" id="KW-0489">Methyltransferase</keyword>
<keyword evidence="3 4" id="KW-0949">S-adenosyl-L-methionine</keyword>
<keyword evidence="8" id="KW-1185">Reference proteome</keyword>
<proteinExistence type="predicted"/>
<evidence type="ECO:0000256" key="3">
    <source>
        <dbReference type="ARBA" id="ARBA00022691"/>
    </source>
</evidence>
<dbReference type="PROSITE" id="PS51678">
    <property type="entry name" value="SAM_MT_PRMT"/>
    <property type="match status" value="1"/>
</dbReference>
<dbReference type="STRING" id="564608.C1MGG7"/>
<evidence type="ECO:0000256" key="1">
    <source>
        <dbReference type="ARBA" id="ARBA00022603"/>
    </source>
</evidence>
<dbReference type="PANTHER" id="PTHR11006:SF68">
    <property type="entry name" value="PROTEIN ARGININE N-METHYLTRANSFERASE PRMT10"/>
    <property type="match status" value="1"/>
</dbReference>
<dbReference type="AlphaFoldDB" id="C1MGG7"/>
<dbReference type="GeneID" id="9680535"/>
<evidence type="ECO:0000259" key="6">
    <source>
        <dbReference type="Pfam" id="PF22528"/>
    </source>
</evidence>
<dbReference type="OMA" id="NSEPTHW"/>
<dbReference type="InterPro" id="IPR055135">
    <property type="entry name" value="PRMT_dom"/>
</dbReference>
<sequence>MAPSSDTNADASDERKDSDLVLEKPDKIGDADFANYFCTYGYLYHQKDMLEDTQRMNAYYDAVRKNPRAFKDKVVLDVGTGSGILAIWAAQAGAKKVYAVEATYMATHARKLIAANGLENVITVMQSTVEEVELPEKVDVIISEWMGYFLLRESMFDSVIVARDKWMKEGGALFPSNARMFLAPIRTNTANQKYNDFEDSCGGWDNFVDDTRENYGVDMSALTDTFEKEQREFFLNTSAWVDINPSQLLGAPCVVKEYDLNVVTLEEMKSVDAPFSLTVLDAMGNSEVGAFAGWFDVHFKGSKQNPCETEVELTTAPDANGATHWGQQAFYLERGIKPSDGGAVWGRLEMKRKRENQRLYDLKLTWEQGEEQGKPNEEIGESSNVWHIE</sequence>
<dbReference type="Proteomes" id="UP000001876">
    <property type="component" value="Unassembled WGS sequence"/>
</dbReference>
<dbReference type="KEGG" id="mpp:MICPUCDRAFT_49807"/>
<dbReference type="CDD" id="cd02440">
    <property type="entry name" value="AdoMet_MTases"/>
    <property type="match status" value="1"/>
</dbReference>
<name>C1MGG7_MICPC</name>
<accession>C1MGG7</accession>
<protein>
    <submittedName>
        <fullName evidence="7">Protein arginine methyltransferase</fullName>
    </submittedName>
</protein>
<dbReference type="Pfam" id="PF22528">
    <property type="entry name" value="PRMT_C"/>
    <property type="match status" value="1"/>
</dbReference>
<dbReference type="InterPro" id="IPR029063">
    <property type="entry name" value="SAM-dependent_MTases_sf"/>
</dbReference>
<dbReference type="GO" id="GO:0016274">
    <property type="term" value="F:protein-arginine N-methyltransferase activity"/>
    <property type="evidence" value="ECO:0007669"/>
    <property type="project" value="InterPro"/>
</dbReference>
<dbReference type="Gene3D" id="3.40.50.150">
    <property type="entry name" value="Vaccinia Virus protein VP39"/>
    <property type="match status" value="1"/>
</dbReference>
<organism evidence="8">
    <name type="scientific">Micromonas pusilla (strain CCMP1545)</name>
    <name type="common">Picoplanktonic green alga</name>
    <dbReference type="NCBI Taxonomy" id="564608"/>
    <lineage>
        <taxon>Eukaryota</taxon>
        <taxon>Viridiplantae</taxon>
        <taxon>Chlorophyta</taxon>
        <taxon>Mamiellophyceae</taxon>
        <taxon>Mamiellales</taxon>
        <taxon>Mamiellaceae</taxon>
        <taxon>Micromonas</taxon>
    </lineage>
</organism>
<evidence type="ECO:0000313" key="7">
    <source>
        <dbReference type="EMBL" id="EEH60023.1"/>
    </source>
</evidence>
<dbReference type="GO" id="GO:0042054">
    <property type="term" value="F:histone methyltransferase activity"/>
    <property type="evidence" value="ECO:0007669"/>
    <property type="project" value="TreeGrafter"/>
</dbReference>
<evidence type="ECO:0000256" key="4">
    <source>
        <dbReference type="PROSITE-ProRule" id="PRU01015"/>
    </source>
</evidence>
<gene>
    <name evidence="7" type="ORF">MICPUCDRAFT_49807</name>
</gene>
<dbReference type="OrthoDB" id="7848332at2759"/>
<keyword evidence="2 4" id="KW-0808">Transferase</keyword>
<dbReference type="PANTHER" id="PTHR11006">
    <property type="entry name" value="PROTEIN ARGININE N-METHYLTRANSFERASE"/>
    <property type="match status" value="1"/>
</dbReference>
<dbReference type="GO" id="GO:0032259">
    <property type="term" value="P:methylation"/>
    <property type="evidence" value="ECO:0007669"/>
    <property type="project" value="UniProtKB-KW"/>
</dbReference>
<feature type="region of interest" description="Disordered" evidence="5">
    <location>
        <begin position="370"/>
        <end position="389"/>
    </location>
</feature>
<dbReference type="SUPFAM" id="SSF53335">
    <property type="entry name" value="S-adenosyl-L-methionine-dependent methyltransferases"/>
    <property type="match status" value="1"/>
</dbReference>
<evidence type="ECO:0000256" key="2">
    <source>
        <dbReference type="ARBA" id="ARBA00022679"/>
    </source>
</evidence>
<evidence type="ECO:0000256" key="5">
    <source>
        <dbReference type="SAM" id="MobiDB-lite"/>
    </source>
</evidence>
<feature type="compositionally biased region" description="Basic and acidic residues" evidence="5">
    <location>
        <begin position="12"/>
        <end position="21"/>
    </location>
</feature>
<feature type="compositionally biased region" description="Polar residues" evidence="5">
    <location>
        <begin position="1"/>
        <end position="10"/>
    </location>
</feature>
<feature type="region of interest" description="Disordered" evidence="5">
    <location>
        <begin position="1"/>
        <end position="21"/>
    </location>
</feature>
<feature type="domain" description="Protein arginine N-methyltransferase" evidence="6">
    <location>
        <begin position="194"/>
        <end position="368"/>
    </location>
</feature>
<dbReference type="GO" id="GO:0005634">
    <property type="term" value="C:nucleus"/>
    <property type="evidence" value="ECO:0007669"/>
    <property type="project" value="TreeGrafter"/>
</dbReference>
<reference evidence="7 8" key="1">
    <citation type="journal article" date="2009" name="Science">
        <title>Green evolution and dynamic adaptations revealed by genomes of the marine picoeukaryotes Micromonas.</title>
        <authorList>
            <person name="Worden A.Z."/>
            <person name="Lee J.H."/>
            <person name="Mock T."/>
            <person name="Rouze P."/>
            <person name="Simmons M.P."/>
            <person name="Aerts A.L."/>
            <person name="Allen A.E."/>
            <person name="Cuvelier M.L."/>
            <person name="Derelle E."/>
            <person name="Everett M.V."/>
            <person name="Foulon E."/>
            <person name="Grimwood J."/>
            <person name="Gundlach H."/>
            <person name="Henrissat B."/>
            <person name="Napoli C."/>
            <person name="McDonald S.M."/>
            <person name="Parker M.S."/>
            <person name="Rombauts S."/>
            <person name="Salamov A."/>
            <person name="Von Dassow P."/>
            <person name="Badger J.H."/>
            <person name="Coutinho P.M."/>
            <person name="Demir E."/>
            <person name="Dubchak I."/>
            <person name="Gentemann C."/>
            <person name="Eikrem W."/>
            <person name="Gready J.E."/>
            <person name="John U."/>
            <person name="Lanier W."/>
            <person name="Lindquist E.A."/>
            <person name="Lucas S."/>
            <person name="Mayer K.F."/>
            <person name="Moreau H."/>
            <person name="Not F."/>
            <person name="Otillar R."/>
            <person name="Panaud O."/>
            <person name="Pangilinan J."/>
            <person name="Paulsen I."/>
            <person name="Piegu B."/>
            <person name="Poliakov A."/>
            <person name="Robbens S."/>
            <person name="Schmutz J."/>
            <person name="Toulza E."/>
            <person name="Wyss T."/>
            <person name="Zelensky A."/>
            <person name="Zhou K."/>
            <person name="Armbrust E.V."/>
            <person name="Bhattacharya D."/>
            <person name="Goodenough U.W."/>
            <person name="Van de Peer Y."/>
            <person name="Grigoriev I.V."/>
        </authorList>
    </citation>
    <scope>NUCLEOTIDE SEQUENCE [LARGE SCALE GENOMIC DNA]</scope>
    <source>
        <strain evidence="7 8">CCMP1545</strain>
    </source>
</reference>
<dbReference type="EMBL" id="GG663735">
    <property type="protein sequence ID" value="EEH60023.1"/>
    <property type="molecule type" value="Genomic_DNA"/>
</dbReference>
<dbReference type="RefSeq" id="XP_003054771.1">
    <property type="nucleotide sequence ID" value="XM_003054725.1"/>
</dbReference>
<evidence type="ECO:0000313" key="8">
    <source>
        <dbReference type="Proteomes" id="UP000001876"/>
    </source>
</evidence>
<dbReference type="InterPro" id="IPR025799">
    <property type="entry name" value="Arg_MeTrfase"/>
</dbReference>